<evidence type="ECO:0000259" key="1">
    <source>
        <dbReference type="Pfam" id="PF20066"/>
    </source>
</evidence>
<protein>
    <recommendedName>
        <fullName evidence="1">Glyoxalase-related protein domain-containing protein</fullName>
    </recommendedName>
</protein>
<accession>A0A1H3DA61</accession>
<dbReference type="Pfam" id="PF20066">
    <property type="entry name" value="Glyoxalase_8"/>
    <property type="match status" value="1"/>
</dbReference>
<dbReference type="EMBL" id="FNNB01000010">
    <property type="protein sequence ID" value="SDX62634.1"/>
    <property type="molecule type" value="Genomic_DNA"/>
</dbReference>
<reference evidence="3" key="1">
    <citation type="submission" date="2016-10" db="EMBL/GenBank/DDBJ databases">
        <authorList>
            <person name="Varghese N."/>
            <person name="Submissions S."/>
        </authorList>
    </citation>
    <scope>NUCLEOTIDE SEQUENCE [LARGE SCALE GENOMIC DNA]</scope>
    <source>
        <strain evidence="3">DSM 10014</strain>
    </source>
</reference>
<dbReference type="RefSeq" id="WP_425288328.1">
    <property type="nucleotide sequence ID" value="NZ_FNNB01000010.1"/>
</dbReference>
<evidence type="ECO:0000313" key="2">
    <source>
        <dbReference type="EMBL" id="SDX62634.1"/>
    </source>
</evidence>
<dbReference type="Proteomes" id="UP000183076">
    <property type="component" value="Unassembled WGS sequence"/>
</dbReference>
<proteinExistence type="predicted"/>
<dbReference type="AlphaFoldDB" id="A0A1H3DA61"/>
<name>A0A1H3DA61_9RHOB</name>
<gene>
    <name evidence="2" type="ORF">SAMN04488041_11010</name>
</gene>
<dbReference type="InterPro" id="IPR045517">
    <property type="entry name" value="Glyoxalase_8"/>
</dbReference>
<dbReference type="STRING" id="60137.SAMN04488041_11010"/>
<evidence type="ECO:0000313" key="3">
    <source>
        <dbReference type="Proteomes" id="UP000183076"/>
    </source>
</evidence>
<feature type="domain" description="Glyoxalase-related protein" evidence="1">
    <location>
        <begin position="2"/>
        <end position="61"/>
    </location>
</feature>
<organism evidence="2 3">
    <name type="scientific">Sulfitobacter pontiacus</name>
    <dbReference type="NCBI Taxonomy" id="60137"/>
    <lineage>
        <taxon>Bacteria</taxon>
        <taxon>Pseudomonadati</taxon>
        <taxon>Pseudomonadota</taxon>
        <taxon>Alphaproteobacteria</taxon>
        <taxon>Rhodobacterales</taxon>
        <taxon>Roseobacteraceae</taxon>
        <taxon>Sulfitobacter</taxon>
    </lineage>
</organism>
<sequence>MNSVDQAKSMARKLRSALAKGDKDISHSEALELVASTLGYSDWDTASAKLEGAVSNAINFGKISPIIRILMRPKQESSTAGFLASKSHLSIVKKSNCRSTWASSVPVRFYILQSIMATQAPDRTYFCQLKKFECFIRSFRISSIPSGVLIWKNCRGACKSKCMTHLATEFGFANKCPE</sequence>